<evidence type="ECO:0000313" key="1">
    <source>
        <dbReference type="EMBL" id="GBP62508.1"/>
    </source>
</evidence>
<sequence length="118" mass="12936">MIPLRKRNYPRARPAFLVPESAGDERSRSLHAVRGGAARSALAGCQWPEYSRGTHTSAVVAAPPPLWPPRRSPAICARADREMNKNNVGQASLHAGYVRTIRPTTYLRGPHVNSGDKK</sequence>
<name>A0A4C1XGG4_EUMVA</name>
<dbReference type="EMBL" id="BGZK01000842">
    <property type="protein sequence ID" value="GBP62508.1"/>
    <property type="molecule type" value="Genomic_DNA"/>
</dbReference>
<evidence type="ECO:0000313" key="2">
    <source>
        <dbReference type="Proteomes" id="UP000299102"/>
    </source>
</evidence>
<proteinExistence type="predicted"/>
<dbReference type="Proteomes" id="UP000299102">
    <property type="component" value="Unassembled WGS sequence"/>
</dbReference>
<reference evidence="1 2" key="1">
    <citation type="journal article" date="2019" name="Commun. Biol.">
        <title>The bagworm genome reveals a unique fibroin gene that provides high tensile strength.</title>
        <authorList>
            <person name="Kono N."/>
            <person name="Nakamura H."/>
            <person name="Ohtoshi R."/>
            <person name="Tomita M."/>
            <person name="Numata K."/>
            <person name="Arakawa K."/>
        </authorList>
    </citation>
    <scope>NUCLEOTIDE SEQUENCE [LARGE SCALE GENOMIC DNA]</scope>
</reference>
<protein>
    <submittedName>
        <fullName evidence="1">Uncharacterized protein</fullName>
    </submittedName>
</protein>
<accession>A0A4C1XGG4</accession>
<gene>
    <name evidence="1" type="ORF">EVAR_44748_1</name>
</gene>
<organism evidence="1 2">
    <name type="scientific">Eumeta variegata</name>
    <name type="common">Bagworm moth</name>
    <name type="synonym">Eumeta japonica</name>
    <dbReference type="NCBI Taxonomy" id="151549"/>
    <lineage>
        <taxon>Eukaryota</taxon>
        <taxon>Metazoa</taxon>
        <taxon>Ecdysozoa</taxon>
        <taxon>Arthropoda</taxon>
        <taxon>Hexapoda</taxon>
        <taxon>Insecta</taxon>
        <taxon>Pterygota</taxon>
        <taxon>Neoptera</taxon>
        <taxon>Endopterygota</taxon>
        <taxon>Lepidoptera</taxon>
        <taxon>Glossata</taxon>
        <taxon>Ditrysia</taxon>
        <taxon>Tineoidea</taxon>
        <taxon>Psychidae</taxon>
        <taxon>Oiketicinae</taxon>
        <taxon>Eumeta</taxon>
    </lineage>
</organism>
<keyword evidence="2" id="KW-1185">Reference proteome</keyword>
<dbReference type="AlphaFoldDB" id="A0A4C1XGG4"/>
<comment type="caution">
    <text evidence="1">The sequence shown here is derived from an EMBL/GenBank/DDBJ whole genome shotgun (WGS) entry which is preliminary data.</text>
</comment>